<feature type="compositionally biased region" description="Low complexity" evidence="1">
    <location>
        <begin position="159"/>
        <end position="168"/>
    </location>
</feature>
<sequence length="200" mass="21159">MVNFLANLSFCGLIAAHFLLQASEASAADGCRMLSQTCLDDKATCMQDCPGIDSDDFNRCAKTCYPDNRFNVPMLEKDQRYNCFFLCTKASINHQAFDLSNYSFKHYDEDYVDSAAPTTTAKATVTAAGIVSAGGSVQAPQAITYNGSSKTQSATARVSASAGADDGGQATETNEDSSSSASHLTPMYLAPLALALAVLI</sequence>
<keyword evidence="4" id="KW-1185">Reference proteome</keyword>
<evidence type="ECO:0008006" key="5">
    <source>
        <dbReference type="Google" id="ProtNLM"/>
    </source>
</evidence>
<evidence type="ECO:0000313" key="3">
    <source>
        <dbReference type="EMBL" id="RKP37891.1"/>
    </source>
</evidence>
<evidence type="ECO:0000256" key="2">
    <source>
        <dbReference type="SAM" id="SignalP"/>
    </source>
</evidence>
<evidence type="ECO:0000313" key="4">
    <source>
        <dbReference type="Proteomes" id="UP000268162"/>
    </source>
</evidence>
<protein>
    <recommendedName>
        <fullName evidence="5">Extracellular membrane protein CFEM domain-containing protein</fullName>
    </recommendedName>
</protein>
<feature type="signal peptide" evidence="2">
    <location>
        <begin position="1"/>
        <end position="27"/>
    </location>
</feature>
<accession>A0A4P9ZXX1</accession>
<dbReference type="EMBL" id="ML002434">
    <property type="protein sequence ID" value="RKP37891.1"/>
    <property type="molecule type" value="Genomic_DNA"/>
</dbReference>
<name>A0A4P9ZXX1_9FUNG</name>
<reference evidence="4" key="1">
    <citation type="journal article" date="2018" name="Nat. Microbiol.">
        <title>Leveraging single-cell genomics to expand the fungal tree of life.</title>
        <authorList>
            <person name="Ahrendt S.R."/>
            <person name="Quandt C.A."/>
            <person name="Ciobanu D."/>
            <person name="Clum A."/>
            <person name="Salamov A."/>
            <person name="Andreopoulos B."/>
            <person name="Cheng J.F."/>
            <person name="Woyke T."/>
            <person name="Pelin A."/>
            <person name="Henrissat B."/>
            <person name="Reynolds N.K."/>
            <person name="Benny G.L."/>
            <person name="Smith M.E."/>
            <person name="James T.Y."/>
            <person name="Grigoriev I.V."/>
        </authorList>
    </citation>
    <scope>NUCLEOTIDE SEQUENCE [LARGE SCALE GENOMIC DNA]</scope>
    <source>
        <strain evidence="4">RSA 468</strain>
    </source>
</reference>
<dbReference type="Proteomes" id="UP000268162">
    <property type="component" value="Unassembled WGS sequence"/>
</dbReference>
<evidence type="ECO:0000256" key="1">
    <source>
        <dbReference type="SAM" id="MobiDB-lite"/>
    </source>
</evidence>
<organism evidence="3 4">
    <name type="scientific">Dimargaris cristalligena</name>
    <dbReference type="NCBI Taxonomy" id="215637"/>
    <lineage>
        <taxon>Eukaryota</taxon>
        <taxon>Fungi</taxon>
        <taxon>Fungi incertae sedis</taxon>
        <taxon>Zoopagomycota</taxon>
        <taxon>Kickxellomycotina</taxon>
        <taxon>Dimargaritomycetes</taxon>
        <taxon>Dimargaritales</taxon>
        <taxon>Dimargaritaceae</taxon>
        <taxon>Dimargaris</taxon>
    </lineage>
</organism>
<feature type="compositionally biased region" description="Polar residues" evidence="1">
    <location>
        <begin position="170"/>
        <end position="182"/>
    </location>
</feature>
<feature type="chain" id="PRO_5020543172" description="Extracellular membrane protein CFEM domain-containing protein" evidence="2">
    <location>
        <begin position="28"/>
        <end position="200"/>
    </location>
</feature>
<feature type="region of interest" description="Disordered" evidence="1">
    <location>
        <begin position="156"/>
        <end position="182"/>
    </location>
</feature>
<proteinExistence type="predicted"/>
<gene>
    <name evidence="3" type="ORF">BJ085DRAFT_34036</name>
</gene>
<dbReference type="AlphaFoldDB" id="A0A4P9ZXX1"/>
<keyword evidence="2" id="KW-0732">Signal</keyword>